<name>B4HYM8_DROSE</name>
<dbReference type="HOGENOM" id="CLU_2852083_0_0_1"/>
<evidence type="ECO:0000256" key="1">
    <source>
        <dbReference type="SAM" id="MobiDB-lite"/>
    </source>
</evidence>
<sequence length="65" mass="6647">MTGDGQMVMVEDGALGSAAGAQRERQHLNTQDPGPAQHSTYTLIACEVTLADGEGNCVLTALSGT</sequence>
<proteinExistence type="predicted"/>
<dbReference type="Proteomes" id="UP000001292">
    <property type="component" value="Unassembled WGS sequence"/>
</dbReference>
<reference evidence="2 3" key="1">
    <citation type="journal article" date="2007" name="Nature">
        <title>Evolution of genes and genomes on the Drosophila phylogeny.</title>
        <authorList>
            <consortium name="Drosophila 12 Genomes Consortium"/>
            <person name="Clark A.G."/>
            <person name="Eisen M.B."/>
            <person name="Smith D.R."/>
            <person name="Bergman C.M."/>
            <person name="Oliver B."/>
            <person name="Markow T.A."/>
            <person name="Kaufman T.C."/>
            <person name="Kellis M."/>
            <person name="Gelbart W."/>
            <person name="Iyer V.N."/>
            <person name="Pollard D.A."/>
            <person name="Sackton T.B."/>
            <person name="Larracuente A.M."/>
            <person name="Singh N.D."/>
            <person name="Abad J.P."/>
            <person name="Abt D.N."/>
            <person name="Adryan B."/>
            <person name="Aguade M."/>
            <person name="Akashi H."/>
            <person name="Anderson W.W."/>
            <person name="Aquadro C.F."/>
            <person name="Ardell D.H."/>
            <person name="Arguello R."/>
            <person name="Artieri C.G."/>
            <person name="Barbash D.A."/>
            <person name="Barker D."/>
            <person name="Barsanti P."/>
            <person name="Batterham P."/>
            <person name="Batzoglou S."/>
            <person name="Begun D."/>
            <person name="Bhutkar A."/>
            <person name="Blanco E."/>
            <person name="Bosak S.A."/>
            <person name="Bradley R.K."/>
            <person name="Brand A.D."/>
            <person name="Brent M.R."/>
            <person name="Brooks A.N."/>
            <person name="Brown R.H."/>
            <person name="Butlin R.K."/>
            <person name="Caggese C."/>
            <person name="Calvi B.R."/>
            <person name="Bernardo de Carvalho A."/>
            <person name="Caspi A."/>
            <person name="Castrezana S."/>
            <person name="Celniker S.E."/>
            <person name="Chang J.L."/>
            <person name="Chapple C."/>
            <person name="Chatterji S."/>
            <person name="Chinwalla A."/>
            <person name="Civetta A."/>
            <person name="Clifton S.W."/>
            <person name="Comeron J.M."/>
            <person name="Costello J.C."/>
            <person name="Coyne J.A."/>
            <person name="Daub J."/>
            <person name="David R.G."/>
            <person name="Delcher A.L."/>
            <person name="Delehaunty K."/>
            <person name="Do C.B."/>
            <person name="Ebling H."/>
            <person name="Edwards K."/>
            <person name="Eickbush T."/>
            <person name="Evans J.D."/>
            <person name="Filipski A."/>
            <person name="Findeiss S."/>
            <person name="Freyhult E."/>
            <person name="Fulton L."/>
            <person name="Fulton R."/>
            <person name="Garcia A.C."/>
            <person name="Gardiner A."/>
            <person name="Garfield D.A."/>
            <person name="Garvin B.E."/>
            <person name="Gibson G."/>
            <person name="Gilbert D."/>
            <person name="Gnerre S."/>
            <person name="Godfrey J."/>
            <person name="Good R."/>
            <person name="Gotea V."/>
            <person name="Gravely B."/>
            <person name="Greenberg A.J."/>
            <person name="Griffiths-Jones S."/>
            <person name="Gross S."/>
            <person name="Guigo R."/>
            <person name="Gustafson E.A."/>
            <person name="Haerty W."/>
            <person name="Hahn M.W."/>
            <person name="Halligan D.L."/>
            <person name="Halpern A.L."/>
            <person name="Halter G.M."/>
            <person name="Han M.V."/>
            <person name="Heger A."/>
            <person name="Hillier L."/>
            <person name="Hinrichs A.S."/>
            <person name="Holmes I."/>
            <person name="Hoskins R.A."/>
            <person name="Hubisz M.J."/>
            <person name="Hultmark D."/>
            <person name="Huntley M.A."/>
            <person name="Jaffe D.B."/>
            <person name="Jagadeeshan S."/>
            <person name="Jeck W.R."/>
            <person name="Johnson J."/>
            <person name="Jones C.D."/>
            <person name="Jordan W.C."/>
            <person name="Karpen G.H."/>
            <person name="Kataoka E."/>
            <person name="Keightley P.D."/>
            <person name="Kheradpour P."/>
            <person name="Kirkness E.F."/>
            <person name="Koerich L.B."/>
            <person name="Kristiansen K."/>
            <person name="Kudrna D."/>
            <person name="Kulathinal R.J."/>
            <person name="Kumar S."/>
            <person name="Kwok R."/>
            <person name="Lander E."/>
            <person name="Langley C.H."/>
            <person name="Lapoint R."/>
            <person name="Lazzaro B.P."/>
            <person name="Lee S.J."/>
            <person name="Levesque L."/>
            <person name="Li R."/>
            <person name="Lin C.F."/>
            <person name="Lin M.F."/>
            <person name="Lindblad-Toh K."/>
            <person name="Llopart A."/>
            <person name="Long M."/>
            <person name="Low L."/>
            <person name="Lozovsky E."/>
            <person name="Lu J."/>
            <person name="Luo M."/>
            <person name="Machado C.A."/>
            <person name="Makalowski W."/>
            <person name="Marzo M."/>
            <person name="Matsuda M."/>
            <person name="Matzkin L."/>
            <person name="McAllister B."/>
            <person name="McBride C.S."/>
            <person name="McKernan B."/>
            <person name="McKernan K."/>
            <person name="Mendez-Lago M."/>
            <person name="Minx P."/>
            <person name="Mollenhauer M.U."/>
            <person name="Montooth K."/>
            <person name="Mount S.M."/>
            <person name="Mu X."/>
            <person name="Myers E."/>
            <person name="Negre B."/>
            <person name="Newfeld S."/>
            <person name="Nielsen R."/>
            <person name="Noor M.A."/>
            <person name="O'Grady P."/>
            <person name="Pachter L."/>
            <person name="Papaceit M."/>
            <person name="Parisi M.J."/>
            <person name="Parisi M."/>
            <person name="Parts L."/>
            <person name="Pedersen J.S."/>
            <person name="Pesole G."/>
            <person name="Phillippy A.M."/>
            <person name="Ponting C.P."/>
            <person name="Pop M."/>
            <person name="Porcelli D."/>
            <person name="Powell J.R."/>
            <person name="Prohaska S."/>
            <person name="Pruitt K."/>
            <person name="Puig M."/>
            <person name="Quesneville H."/>
            <person name="Ram K.R."/>
            <person name="Rand D."/>
            <person name="Rasmussen M.D."/>
            <person name="Reed L.K."/>
            <person name="Reenan R."/>
            <person name="Reily A."/>
            <person name="Remington K.A."/>
            <person name="Rieger T.T."/>
            <person name="Ritchie M.G."/>
            <person name="Robin C."/>
            <person name="Rogers Y.H."/>
            <person name="Rohde C."/>
            <person name="Rozas J."/>
            <person name="Rubenfield M.J."/>
            <person name="Ruiz A."/>
            <person name="Russo S."/>
            <person name="Salzberg S.L."/>
            <person name="Sanchez-Gracia A."/>
            <person name="Saranga D.J."/>
            <person name="Sato H."/>
            <person name="Schaeffer S.W."/>
            <person name="Schatz M.C."/>
            <person name="Schlenke T."/>
            <person name="Schwartz R."/>
            <person name="Segarra C."/>
            <person name="Singh R.S."/>
            <person name="Sirot L."/>
            <person name="Sirota M."/>
            <person name="Sisneros N.B."/>
            <person name="Smith C.D."/>
            <person name="Smith T.F."/>
            <person name="Spieth J."/>
            <person name="Stage D.E."/>
            <person name="Stark A."/>
            <person name="Stephan W."/>
            <person name="Strausberg R.L."/>
            <person name="Strempel S."/>
            <person name="Sturgill D."/>
            <person name="Sutton G."/>
            <person name="Sutton G.G."/>
            <person name="Tao W."/>
            <person name="Teichmann S."/>
            <person name="Tobari Y.N."/>
            <person name="Tomimura Y."/>
            <person name="Tsolas J.M."/>
            <person name="Valente V.L."/>
            <person name="Venter E."/>
            <person name="Venter J.C."/>
            <person name="Vicario S."/>
            <person name="Vieira F.G."/>
            <person name="Vilella A.J."/>
            <person name="Villasante A."/>
            <person name="Walenz B."/>
            <person name="Wang J."/>
            <person name="Wasserman M."/>
            <person name="Watts T."/>
            <person name="Wilson D."/>
            <person name="Wilson R.K."/>
            <person name="Wing R.A."/>
            <person name="Wolfner M.F."/>
            <person name="Wong A."/>
            <person name="Wong G.K."/>
            <person name="Wu C.I."/>
            <person name="Wu G."/>
            <person name="Yamamoto D."/>
            <person name="Yang H.P."/>
            <person name="Yang S.P."/>
            <person name="Yorke J.A."/>
            <person name="Yoshida K."/>
            <person name="Zdobnov E."/>
            <person name="Zhang P."/>
            <person name="Zhang Y."/>
            <person name="Zimin A.V."/>
            <person name="Baldwin J."/>
            <person name="Abdouelleil A."/>
            <person name="Abdulkadir J."/>
            <person name="Abebe A."/>
            <person name="Abera B."/>
            <person name="Abreu J."/>
            <person name="Acer S.C."/>
            <person name="Aftuck L."/>
            <person name="Alexander A."/>
            <person name="An P."/>
            <person name="Anderson E."/>
            <person name="Anderson S."/>
            <person name="Arachi H."/>
            <person name="Azer M."/>
            <person name="Bachantsang P."/>
            <person name="Barry A."/>
            <person name="Bayul T."/>
            <person name="Berlin A."/>
            <person name="Bessette D."/>
            <person name="Bloom T."/>
            <person name="Blye J."/>
            <person name="Boguslavskiy L."/>
            <person name="Bonnet C."/>
            <person name="Boukhgalter B."/>
            <person name="Bourzgui I."/>
            <person name="Brown A."/>
            <person name="Cahill P."/>
            <person name="Channer S."/>
            <person name="Cheshatsang Y."/>
            <person name="Chuda L."/>
            <person name="Citroen M."/>
            <person name="Collymore A."/>
            <person name="Cooke P."/>
            <person name="Costello M."/>
            <person name="D'Aco K."/>
            <person name="Daza R."/>
            <person name="De Haan G."/>
            <person name="DeGray S."/>
            <person name="DeMaso C."/>
            <person name="Dhargay N."/>
            <person name="Dooley K."/>
            <person name="Dooley E."/>
            <person name="Doricent M."/>
            <person name="Dorje P."/>
            <person name="Dorjee K."/>
            <person name="Dupes A."/>
            <person name="Elong R."/>
            <person name="Falk J."/>
            <person name="Farina A."/>
            <person name="Faro S."/>
            <person name="Ferguson D."/>
            <person name="Fisher S."/>
            <person name="Foley C.D."/>
            <person name="Franke A."/>
            <person name="Friedrich D."/>
            <person name="Gadbois L."/>
            <person name="Gearin G."/>
            <person name="Gearin C.R."/>
            <person name="Giannoukos G."/>
            <person name="Goode T."/>
            <person name="Graham J."/>
            <person name="Grandbois E."/>
            <person name="Grewal S."/>
            <person name="Gyaltsen K."/>
            <person name="Hafez N."/>
            <person name="Hagos B."/>
            <person name="Hall J."/>
            <person name="Henson C."/>
            <person name="Hollinger A."/>
            <person name="Honan T."/>
            <person name="Huard M.D."/>
            <person name="Hughes L."/>
            <person name="Hurhula B."/>
            <person name="Husby M.E."/>
            <person name="Kamat A."/>
            <person name="Kanga B."/>
            <person name="Kashin S."/>
            <person name="Khazanovich D."/>
            <person name="Kisner P."/>
            <person name="Lance K."/>
            <person name="Lara M."/>
            <person name="Lee W."/>
            <person name="Lennon N."/>
            <person name="Letendre F."/>
            <person name="LeVine R."/>
            <person name="Lipovsky A."/>
            <person name="Liu X."/>
            <person name="Liu J."/>
            <person name="Liu S."/>
            <person name="Lokyitsang T."/>
            <person name="Lokyitsang Y."/>
            <person name="Lubonja R."/>
            <person name="Lui A."/>
            <person name="MacDonald P."/>
            <person name="Magnisalis V."/>
            <person name="Maru K."/>
            <person name="Matthews C."/>
            <person name="McCusker W."/>
            <person name="McDonough S."/>
            <person name="Mehta T."/>
            <person name="Meldrim J."/>
            <person name="Meneus L."/>
            <person name="Mihai O."/>
            <person name="Mihalev A."/>
            <person name="Mihova T."/>
            <person name="Mittelman R."/>
            <person name="Mlenga V."/>
            <person name="Montmayeur A."/>
            <person name="Mulrain L."/>
            <person name="Navidi A."/>
            <person name="Naylor J."/>
            <person name="Negash T."/>
            <person name="Nguyen T."/>
            <person name="Nguyen N."/>
            <person name="Nicol R."/>
            <person name="Norbu C."/>
            <person name="Norbu N."/>
            <person name="Novod N."/>
            <person name="O'Neill B."/>
            <person name="Osman S."/>
            <person name="Markiewicz E."/>
            <person name="Oyono O.L."/>
            <person name="Patti C."/>
            <person name="Phunkhang P."/>
            <person name="Pierre F."/>
            <person name="Priest M."/>
            <person name="Raghuraman S."/>
            <person name="Rege F."/>
            <person name="Reyes R."/>
            <person name="Rise C."/>
            <person name="Rogov P."/>
            <person name="Ross K."/>
            <person name="Ryan E."/>
            <person name="Settipalli S."/>
            <person name="Shea T."/>
            <person name="Sherpa N."/>
            <person name="Shi L."/>
            <person name="Shih D."/>
            <person name="Sparrow T."/>
            <person name="Spaulding J."/>
            <person name="Stalker J."/>
            <person name="Stange-Thomann N."/>
            <person name="Stavropoulos S."/>
            <person name="Stone C."/>
            <person name="Strader C."/>
            <person name="Tesfaye S."/>
            <person name="Thomson T."/>
            <person name="Thoulutsang Y."/>
            <person name="Thoulutsang D."/>
            <person name="Topham K."/>
            <person name="Topping I."/>
            <person name="Tsamla T."/>
            <person name="Vassiliev H."/>
            <person name="Vo A."/>
            <person name="Wangchuk T."/>
            <person name="Wangdi T."/>
            <person name="Weiand M."/>
            <person name="Wilkinson J."/>
            <person name="Wilson A."/>
            <person name="Yadav S."/>
            <person name="Young G."/>
            <person name="Yu Q."/>
            <person name="Zembek L."/>
            <person name="Zhong D."/>
            <person name="Zimmer A."/>
            <person name="Zwirko Z."/>
            <person name="Jaffe D.B."/>
            <person name="Alvarez P."/>
            <person name="Brockman W."/>
            <person name="Butler J."/>
            <person name="Chin C."/>
            <person name="Gnerre S."/>
            <person name="Grabherr M."/>
            <person name="Kleber M."/>
            <person name="Mauceli E."/>
            <person name="MacCallum I."/>
        </authorList>
    </citation>
    <scope>NUCLEOTIDE SEQUENCE [LARGE SCALE GENOMIC DNA]</scope>
    <source>
        <strain evidence="3">Rob3c / Tucson 14021-0248.25</strain>
    </source>
</reference>
<evidence type="ECO:0000313" key="2">
    <source>
        <dbReference type="EMBL" id="EDW52158.1"/>
    </source>
</evidence>
<feature type="compositionally biased region" description="Polar residues" evidence="1">
    <location>
        <begin position="28"/>
        <end position="37"/>
    </location>
</feature>
<accession>B4HYM8</accession>
<protein>
    <submittedName>
        <fullName evidence="2">GM12891</fullName>
    </submittedName>
</protein>
<feature type="region of interest" description="Disordered" evidence="1">
    <location>
        <begin position="15"/>
        <end position="37"/>
    </location>
</feature>
<organism evidence="3">
    <name type="scientific">Drosophila sechellia</name>
    <name type="common">Fruit fly</name>
    <dbReference type="NCBI Taxonomy" id="7238"/>
    <lineage>
        <taxon>Eukaryota</taxon>
        <taxon>Metazoa</taxon>
        <taxon>Ecdysozoa</taxon>
        <taxon>Arthropoda</taxon>
        <taxon>Hexapoda</taxon>
        <taxon>Insecta</taxon>
        <taxon>Pterygota</taxon>
        <taxon>Neoptera</taxon>
        <taxon>Endopterygota</taxon>
        <taxon>Diptera</taxon>
        <taxon>Brachycera</taxon>
        <taxon>Muscomorpha</taxon>
        <taxon>Ephydroidea</taxon>
        <taxon>Drosophilidae</taxon>
        <taxon>Drosophila</taxon>
        <taxon>Sophophora</taxon>
    </lineage>
</organism>
<dbReference type="EMBL" id="CH480818">
    <property type="protein sequence ID" value="EDW52158.1"/>
    <property type="molecule type" value="Genomic_DNA"/>
</dbReference>
<keyword evidence="3" id="KW-1185">Reference proteome</keyword>
<gene>
    <name evidence="2" type="primary">Dsec\GM12891</name>
    <name evidence="2" type="ORF">Dsec_GM12891</name>
</gene>
<evidence type="ECO:0000313" key="3">
    <source>
        <dbReference type="Proteomes" id="UP000001292"/>
    </source>
</evidence>
<dbReference type="AlphaFoldDB" id="B4HYM8"/>